<evidence type="ECO:0000313" key="1">
    <source>
        <dbReference type="EMBL" id="ESA19980.1"/>
    </source>
</evidence>
<name>U9UI07_RHIID</name>
<reference evidence="1" key="1">
    <citation type="submission" date="2013-07" db="EMBL/GenBank/DDBJ databases">
        <title>The genome of an arbuscular mycorrhizal fungus provides insights into the evolution of the oldest plant symbiosis.</title>
        <authorList>
            <consortium name="DOE Joint Genome Institute"/>
            <person name="Tisserant E."/>
            <person name="Malbreil M."/>
            <person name="Kuo A."/>
            <person name="Kohler A."/>
            <person name="Symeonidi A."/>
            <person name="Balestrini R."/>
            <person name="Charron P."/>
            <person name="Duensing N."/>
            <person name="Frei-dit-Frey N."/>
            <person name="Gianinazzi-Pearson V."/>
            <person name="Gilbert B."/>
            <person name="Handa Y."/>
            <person name="Hijri M."/>
            <person name="Kaul R."/>
            <person name="Kawaguchi M."/>
            <person name="Krajinski F."/>
            <person name="Lammers P."/>
            <person name="Lapierre D."/>
            <person name="Masclaux F.G."/>
            <person name="Murat C."/>
            <person name="Morin E."/>
            <person name="Ndikumana S."/>
            <person name="Pagni M."/>
            <person name="Petitpierre D."/>
            <person name="Requena N."/>
            <person name="Rosikiewicz P."/>
            <person name="Riley R."/>
            <person name="Saito K."/>
            <person name="San Clemente H."/>
            <person name="Shapiro H."/>
            <person name="van Tuinen D."/>
            <person name="Becard G."/>
            <person name="Bonfante P."/>
            <person name="Paszkowski U."/>
            <person name="Shachar-Hill Y."/>
            <person name="Young J.P."/>
            <person name="Sanders I.R."/>
            <person name="Henrissat B."/>
            <person name="Rensing S.A."/>
            <person name="Grigoriev I.V."/>
            <person name="Corradi N."/>
            <person name="Roux C."/>
            <person name="Martin F."/>
        </authorList>
    </citation>
    <scope>NUCLEOTIDE SEQUENCE</scope>
    <source>
        <strain evidence="1">DAOM 197198</strain>
    </source>
</reference>
<protein>
    <submittedName>
        <fullName evidence="1">Uncharacterized protein</fullName>
    </submittedName>
</protein>
<accession>U9UI07</accession>
<proteinExistence type="predicted"/>
<dbReference type="HOGENOM" id="CLU_2886893_0_0_1"/>
<dbReference type="EMBL" id="KI277769">
    <property type="protein sequence ID" value="ESA19980.1"/>
    <property type="molecule type" value="Genomic_DNA"/>
</dbReference>
<gene>
    <name evidence="1" type="ORF">GLOINDRAFT_19021</name>
</gene>
<organism evidence="1">
    <name type="scientific">Rhizophagus irregularis (strain DAOM 181602 / DAOM 197198 / MUCL 43194)</name>
    <name type="common">Arbuscular mycorrhizal fungus</name>
    <name type="synonym">Glomus intraradices</name>
    <dbReference type="NCBI Taxonomy" id="747089"/>
    <lineage>
        <taxon>Eukaryota</taxon>
        <taxon>Fungi</taxon>
        <taxon>Fungi incertae sedis</taxon>
        <taxon>Mucoromycota</taxon>
        <taxon>Glomeromycotina</taxon>
        <taxon>Glomeromycetes</taxon>
        <taxon>Glomerales</taxon>
        <taxon>Glomeraceae</taxon>
        <taxon>Rhizophagus</taxon>
    </lineage>
</organism>
<dbReference type="AlphaFoldDB" id="U9UI07"/>
<sequence>MSLQHPTICKSRLRDAAFKVFITTLMQEINTSIWNERSSKFKQWELHREKEEMLLCYYNHYFK</sequence>